<evidence type="ECO:0000259" key="2">
    <source>
        <dbReference type="Pfam" id="PF00496"/>
    </source>
</evidence>
<dbReference type="Gene3D" id="3.10.105.10">
    <property type="entry name" value="Dipeptide-binding Protein, Domain 3"/>
    <property type="match status" value="1"/>
</dbReference>
<evidence type="ECO:0000313" key="4">
    <source>
        <dbReference type="EMBL" id="SDW26514.1"/>
    </source>
</evidence>
<evidence type="ECO:0000313" key="5">
    <source>
        <dbReference type="Proteomes" id="UP000198534"/>
    </source>
</evidence>
<sequence length="585" mass="69050">MGHLHQVDHYLRLYNVIGHAVIGEKGEVTLNEIAETLCCTQRNAQLILHKLSSLHWITWIPGRGRGNRSKIIFLREPDELLLSVAKEYVQVWDIQGATALVTNYSESFPYIRERFEMWLNSQWSMLKWEPNHLQGENILRFSYEKPFLHLDPAYGYLRSECHIIKQLFDPLLIYHPERNHVEPHLSHHWERDSTGRSWRFYLRRGVRFHHGPFLVAEDVVYSLERLERSSYCWMTENMASVTASDDYTVDILLKDADALFLQILSNEHLSIIPAHYCEEIGRDFFRFPMGTGPFKLLRNDHAMLVMEKFEVYFRERAILDRIEISIHSVGNLQKYREEDLQQWKVEAKTASNVMMLLCNLNKPGYPSDPRFREVLELLLVREKMIQELGGDRGKVTESILADHEKELVKKRECKERIEELLRQLPEQKIPLHLYTFDDRDHQEDAVWIQKQCASVGIRIELHLVSVAELLKVETMQFADIILDETTIDDLVEVSMLELFFNENSFLKHLLSEELKGFIQNRVTELRQKEHHALRLQQLIAIDQKLREERAYISLYQNHIRTFSSADVKGSSINAQGWIDYRDLWM</sequence>
<dbReference type="STRING" id="1048340.SAMN05444487_10299"/>
<dbReference type="InterPro" id="IPR025370">
    <property type="entry name" value="SgrR_HTH_N"/>
</dbReference>
<keyword evidence="1 4" id="KW-0238">DNA-binding</keyword>
<gene>
    <name evidence="4" type="ORF">SAMN05444487_10299</name>
</gene>
<dbReference type="SUPFAM" id="SSF46785">
    <property type="entry name" value="Winged helix' DNA-binding domain"/>
    <property type="match status" value="1"/>
</dbReference>
<dbReference type="Proteomes" id="UP000198534">
    <property type="component" value="Unassembled WGS sequence"/>
</dbReference>
<evidence type="ECO:0000259" key="3">
    <source>
        <dbReference type="Pfam" id="PF12793"/>
    </source>
</evidence>
<dbReference type="SUPFAM" id="SSF53850">
    <property type="entry name" value="Periplasmic binding protein-like II"/>
    <property type="match status" value="1"/>
</dbReference>
<dbReference type="PANTHER" id="PTHR30290:SF72">
    <property type="entry name" value="HTH-TYPE TRANSCRIPTIONAL REGULATOR SGRR"/>
    <property type="match status" value="1"/>
</dbReference>
<organism evidence="4 5">
    <name type="scientific">Marininema mesophilum</name>
    <dbReference type="NCBI Taxonomy" id="1048340"/>
    <lineage>
        <taxon>Bacteria</taxon>
        <taxon>Bacillati</taxon>
        <taxon>Bacillota</taxon>
        <taxon>Bacilli</taxon>
        <taxon>Bacillales</taxon>
        <taxon>Thermoactinomycetaceae</taxon>
        <taxon>Marininema</taxon>
    </lineage>
</organism>
<dbReference type="OrthoDB" id="5894719at2"/>
<feature type="domain" description="Transcriptional regulator SgrR N-terminal HTH" evidence="3">
    <location>
        <begin position="8"/>
        <end position="104"/>
    </location>
</feature>
<dbReference type="Pfam" id="PF00496">
    <property type="entry name" value="SBP_bac_5"/>
    <property type="match status" value="1"/>
</dbReference>
<protein>
    <submittedName>
        <fullName evidence="4">DNA-binding transcriptional regulator SgrR of sgrS sRNA, contains a MarR-type HTH domain and a solute-binding domain</fullName>
    </submittedName>
</protein>
<dbReference type="RefSeq" id="WP_091735738.1">
    <property type="nucleotide sequence ID" value="NZ_FNNQ01000002.1"/>
</dbReference>
<dbReference type="Pfam" id="PF12793">
    <property type="entry name" value="SgrR_N"/>
    <property type="match status" value="1"/>
</dbReference>
<keyword evidence="5" id="KW-1185">Reference proteome</keyword>
<feature type="domain" description="Solute-binding protein family 5" evidence="2">
    <location>
        <begin position="181"/>
        <end position="501"/>
    </location>
</feature>
<reference evidence="4 5" key="1">
    <citation type="submission" date="2016-10" db="EMBL/GenBank/DDBJ databases">
        <authorList>
            <person name="de Groot N.N."/>
        </authorList>
    </citation>
    <scope>NUCLEOTIDE SEQUENCE [LARGE SCALE GENOMIC DNA]</scope>
    <source>
        <strain evidence="4 5">DSM 45610</strain>
    </source>
</reference>
<dbReference type="GO" id="GO:1904680">
    <property type="term" value="F:peptide transmembrane transporter activity"/>
    <property type="evidence" value="ECO:0007669"/>
    <property type="project" value="TreeGrafter"/>
</dbReference>
<name>A0A1H2S5Q7_9BACL</name>
<dbReference type="InterPro" id="IPR036390">
    <property type="entry name" value="WH_DNA-bd_sf"/>
</dbReference>
<dbReference type="InterPro" id="IPR000914">
    <property type="entry name" value="SBP_5_dom"/>
</dbReference>
<proteinExistence type="predicted"/>
<accession>A0A1H2S5Q7</accession>
<dbReference type="PANTHER" id="PTHR30290">
    <property type="entry name" value="PERIPLASMIC BINDING COMPONENT OF ABC TRANSPORTER"/>
    <property type="match status" value="1"/>
</dbReference>
<dbReference type="Gene3D" id="3.40.190.10">
    <property type="entry name" value="Periplasmic binding protein-like II"/>
    <property type="match status" value="1"/>
</dbReference>
<evidence type="ECO:0000256" key="1">
    <source>
        <dbReference type="ARBA" id="ARBA00023125"/>
    </source>
</evidence>
<dbReference type="GO" id="GO:0003677">
    <property type="term" value="F:DNA binding"/>
    <property type="evidence" value="ECO:0007669"/>
    <property type="project" value="UniProtKB-KW"/>
</dbReference>
<dbReference type="AlphaFoldDB" id="A0A1H2S5Q7"/>
<dbReference type="EMBL" id="FNNQ01000002">
    <property type="protein sequence ID" value="SDW26514.1"/>
    <property type="molecule type" value="Genomic_DNA"/>
</dbReference>
<dbReference type="InterPro" id="IPR039424">
    <property type="entry name" value="SBP_5"/>
</dbReference>
<dbReference type="GO" id="GO:0015833">
    <property type="term" value="P:peptide transport"/>
    <property type="evidence" value="ECO:0007669"/>
    <property type="project" value="TreeGrafter"/>
</dbReference>